<evidence type="ECO:0000313" key="3">
    <source>
        <dbReference type="EMBL" id="PZX36215.1"/>
    </source>
</evidence>
<comment type="caution">
    <text evidence="3">The sequence shown here is derived from an EMBL/GenBank/DDBJ whole genome shotgun (WGS) entry which is preliminary data.</text>
</comment>
<keyword evidence="1" id="KW-0812">Transmembrane</keyword>
<evidence type="ECO:0000256" key="1">
    <source>
        <dbReference type="SAM" id="Phobius"/>
    </source>
</evidence>
<dbReference type="Pfam" id="PF07811">
    <property type="entry name" value="TadE"/>
    <property type="match status" value="1"/>
</dbReference>
<sequence>MRALYPHIRKFRRSQSGAALVEFGISLPLILILAFGMIESMRLLWSFQAAVAGVRDATRYVARTERDNICIPSTGTLDISDADLVRMVTTSINGGAIFPAGITVTGVTATLNCTNTKTTPFNVELRQAVVPVVTVTANLTMQFPMTAVFRLAGGDGWGTINTSVVEQARIYGL</sequence>
<keyword evidence="4" id="KW-1185">Reference proteome</keyword>
<feature type="domain" description="TadE-like" evidence="2">
    <location>
        <begin position="17"/>
        <end position="59"/>
    </location>
</feature>
<dbReference type="Proteomes" id="UP000249364">
    <property type="component" value="Unassembled WGS sequence"/>
</dbReference>
<dbReference type="STRING" id="121821.GCA_001870675_00771"/>
<keyword evidence="1" id="KW-0472">Membrane</keyword>
<protein>
    <submittedName>
        <fullName evidence="3">TadE-like protein</fullName>
    </submittedName>
</protein>
<proteinExistence type="predicted"/>
<dbReference type="AlphaFoldDB" id="A0A2W7QCE2"/>
<evidence type="ECO:0000313" key="4">
    <source>
        <dbReference type="Proteomes" id="UP000249364"/>
    </source>
</evidence>
<reference evidence="3 4" key="1">
    <citation type="submission" date="2018-06" db="EMBL/GenBank/DDBJ databases">
        <title>Genomic Encyclopedia of Archaeal and Bacterial Type Strains, Phase II (KMG-II): from individual species to whole genera.</title>
        <authorList>
            <person name="Goeker M."/>
        </authorList>
    </citation>
    <scope>NUCLEOTIDE SEQUENCE [LARGE SCALE GENOMIC DNA]</scope>
    <source>
        <strain evidence="3 4">DSM 13087</strain>
    </source>
</reference>
<keyword evidence="1" id="KW-1133">Transmembrane helix</keyword>
<name>A0A2W7QCE2_9RHOB</name>
<dbReference type="InterPro" id="IPR012495">
    <property type="entry name" value="TadE-like_dom"/>
</dbReference>
<accession>A0A2W7QCE2</accession>
<organism evidence="3 4">
    <name type="scientific">Roseinatronobacter thiooxidans</name>
    <dbReference type="NCBI Taxonomy" id="121821"/>
    <lineage>
        <taxon>Bacteria</taxon>
        <taxon>Pseudomonadati</taxon>
        <taxon>Pseudomonadota</taxon>
        <taxon>Alphaproteobacteria</taxon>
        <taxon>Rhodobacterales</taxon>
        <taxon>Paracoccaceae</taxon>
        <taxon>Roseinatronobacter</taxon>
    </lineage>
</organism>
<dbReference type="RefSeq" id="WP_071469595.1">
    <property type="nucleotide sequence ID" value="NZ_MEHT01000016.1"/>
</dbReference>
<feature type="transmembrane region" description="Helical" evidence="1">
    <location>
        <begin position="20"/>
        <end position="38"/>
    </location>
</feature>
<dbReference type="OrthoDB" id="7860729at2"/>
<evidence type="ECO:0000259" key="2">
    <source>
        <dbReference type="Pfam" id="PF07811"/>
    </source>
</evidence>
<gene>
    <name evidence="3" type="ORF">LY56_03527</name>
</gene>
<dbReference type="EMBL" id="QKZQ01000037">
    <property type="protein sequence ID" value="PZX36215.1"/>
    <property type="molecule type" value="Genomic_DNA"/>
</dbReference>